<comment type="caution">
    <text evidence="2">The sequence shown here is derived from an EMBL/GenBank/DDBJ whole genome shotgun (WGS) entry which is preliminary data.</text>
</comment>
<dbReference type="EMBL" id="JAGSPD010000005">
    <property type="protein sequence ID" value="MBV7269076.1"/>
    <property type="molecule type" value="Genomic_DNA"/>
</dbReference>
<dbReference type="RefSeq" id="WP_218545624.1">
    <property type="nucleotide sequence ID" value="NZ_JAGSPD010000005.1"/>
</dbReference>
<sequence length="804" mass="87263">MKTRPRHKYIAIFLTLNFLTSIVPVNILWASNNGPNAPEASAFEPVNATDMVNLSSGDMSYVLPLLEIDGFPVTLSYHAGIPMDMEASWVGLGWNINTGTIARGVSANPDDWGLGRRLNLTYLQGEIDSYSINVGVGVAKAAEVGVGLSWGSNKSISGSVSASVGPVSASIDTNGNYGVGINPLKTFKGAFGKISDVAEDKDKSPFGGSIGISGNVKRGGLAANISVGGSSDHVSAGMGVSISGQGIGSSFSVGGSNGSKGGDARGGGAGISMNSFSAGDYSYNTKGFYIPLTIGIFSFGFGHTKTKISLKNAYRKYAYGALYHNVNTLYETSIGSDYLPGSINTSFDDYQRRNVFGDVYEQELPRQESDFISDYRKSPEKLNFTYAGYDSYNINATGIGGALVPIIGQNTVLIGEGYDGSAVDGNYDKTKVFYHNAKGTGNLIPSKSLSTAQTNSNRLSFSFDGQINEDAIVSGNSFNNYTGTTLNINNFINTGSSINNRPRSGSYIEVYTNAEINTYANVQQKGVLLPSSLKTNNSSLSRLSQGYMAEGIGGYKITTPDGKTYHFMQPVYQYEQIQHSFLNFDANNTSIYNSNSKRDGTPYATHWLLTAITGPDYVDDGNHFPDEGDFGYWLRLDHGQWSNAFAWRSPYDNKQYDLDGGILSLTNKSKKNYSTYIDNEVEKSDPGHFLQGRKDLFYLDKIVSKNQSAIFVKDIRHDAFGTSADYNYEPNHLFKNKIDGGPTTDYTEKASYEKEYQLKLDKIIIVNKPESIVSVDKTSGNGTLSGINSEVYPNRYEPNGFFDE</sequence>
<feature type="transmembrane region" description="Helical" evidence="1">
    <location>
        <begin position="9"/>
        <end position="29"/>
    </location>
</feature>
<protein>
    <submittedName>
        <fullName evidence="2">Uncharacterized protein</fullName>
    </submittedName>
</protein>
<organism evidence="2 3">
    <name type="scientific">Winogradskyella luteola</name>
    <dbReference type="NCBI Taxonomy" id="2828330"/>
    <lineage>
        <taxon>Bacteria</taxon>
        <taxon>Pseudomonadati</taxon>
        <taxon>Bacteroidota</taxon>
        <taxon>Flavobacteriia</taxon>
        <taxon>Flavobacteriales</taxon>
        <taxon>Flavobacteriaceae</taxon>
        <taxon>Winogradskyella</taxon>
    </lineage>
</organism>
<reference evidence="2" key="1">
    <citation type="submission" date="2021-04" db="EMBL/GenBank/DDBJ databases">
        <authorList>
            <person name="Pira H."/>
            <person name="Risdian C."/>
            <person name="Wink J."/>
        </authorList>
    </citation>
    <scope>NUCLEOTIDE SEQUENCE</scope>
    <source>
        <strain evidence="2">WHY3</strain>
    </source>
</reference>
<keyword evidence="1" id="KW-0472">Membrane</keyword>
<dbReference type="Proteomes" id="UP001138894">
    <property type="component" value="Unassembled WGS sequence"/>
</dbReference>
<accession>A0A9X1F8J9</accession>
<keyword evidence="1" id="KW-1133">Transmembrane helix</keyword>
<name>A0A9X1F8J9_9FLAO</name>
<proteinExistence type="predicted"/>
<dbReference type="AlphaFoldDB" id="A0A9X1F8J9"/>
<keyword evidence="3" id="KW-1185">Reference proteome</keyword>
<evidence type="ECO:0000313" key="3">
    <source>
        <dbReference type="Proteomes" id="UP001138894"/>
    </source>
</evidence>
<evidence type="ECO:0000313" key="2">
    <source>
        <dbReference type="EMBL" id="MBV7269076.1"/>
    </source>
</evidence>
<gene>
    <name evidence="2" type="ORF">KCG49_07740</name>
</gene>
<evidence type="ECO:0000256" key="1">
    <source>
        <dbReference type="SAM" id="Phobius"/>
    </source>
</evidence>
<keyword evidence="1" id="KW-0812">Transmembrane</keyword>